<dbReference type="Pfam" id="PF01025">
    <property type="entry name" value="GrpE"/>
    <property type="match status" value="1"/>
</dbReference>
<evidence type="ECO:0000256" key="1">
    <source>
        <dbReference type="ARBA" id="ARBA00023186"/>
    </source>
</evidence>
<dbReference type="SUPFAM" id="SSF51064">
    <property type="entry name" value="Head domain of nucleotide exchange factor GrpE"/>
    <property type="match status" value="1"/>
</dbReference>
<keyword evidence="2" id="KW-0963">Cytoplasm</keyword>
<organism evidence="4 5">
    <name type="scientific">Paracraurococcus lichenis</name>
    <dbReference type="NCBI Taxonomy" id="3064888"/>
    <lineage>
        <taxon>Bacteria</taxon>
        <taxon>Pseudomonadati</taxon>
        <taxon>Pseudomonadota</taxon>
        <taxon>Alphaproteobacteria</taxon>
        <taxon>Acetobacterales</taxon>
        <taxon>Roseomonadaceae</taxon>
        <taxon>Paracraurococcus</taxon>
    </lineage>
</organism>
<evidence type="ECO:0000256" key="2">
    <source>
        <dbReference type="HAMAP-Rule" id="MF_01151"/>
    </source>
</evidence>
<name>A0ABT9E8Z2_9PROT</name>
<dbReference type="InterPro" id="IPR000740">
    <property type="entry name" value="GrpE"/>
</dbReference>
<gene>
    <name evidence="2 4" type="primary">grpE</name>
    <name evidence="4" type="ORF">Q7A36_29885</name>
</gene>
<accession>A0ABT9E8Z2</accession>
<keyword evidence="1 2" id="KW-0143">Chaperone</keyword>
<dbReference type="Gene3D" id="2.30.22.10">
    <property type="entry name" value="Head domain of nucleotide exchange factor GrpE"/>
    <property type="match status" value="1"/>
</dbReference>
<sequence length="224" mass="25236">MNDSHKRALLERFSAWLDAAEAGSEPIAEQEQTADLFSLFVELAGLRTEVRTEARLVKEALDQFRSAFDTLQVSHATAQRELDRTREEAREMRRATLRPLLLDVIDLRDRLVAALAMSGDQLPHWPERLWRRQAVQGQAWQEGLRLTLQRLDQVLRDRGVEAIQSLGRSMDPRLARAVGTVPDHRAPAGTVVEEIRAGFVWEGAVLRTAEVIVSRPTANEEAAS</sequence>
<protein>
    <recommendedName>
        <fullName evidence="2">Protein GrpE</fullName>
    </recommendedName>
    <alternativeName>
        <fullName evidence="2">HSP-70 cofactor</fullName>
    </alternativeName>
</protein>
<comment type="caution">
    <text evidence="4">The sequence shown here is derived from an EMBL/GenBank/DDBJ whole genome shotgun (WGS) entry which is preliminary data.</text>
</comment>
<evidence type="ECO:0000313" key="4">
    <source>
        <dbReference type="EMBL" id="MDO9712587.1"/>
    </source>
</evidence>
<keyword evidence="3" id="KW-0175">Coiled coil</keyword>
<evidence type="ECO:0000313" key="5">
    <source>
        <dbReference type="Proteomes" id="UP001243009"/>
    </source>
</evidence>
<dbReference type="Proteomes" id="UP001243009">
    <property type="component" value="Unassembled WGS sequence"/>
</dbReference>
<dbReference type="EMBL" id="JAUTWS010000052">
    <property type="protein sequence ID" value="MDO9712587.1"/>
    <property type="molecule type" value="Genomic_DNA"/>
</dbReference>
<comment type="similarity">
    <text evidence="2">Belongs to the GrpE family.</text>
</comment>
<keyword evidence="5" id="KW-1185">Reference proteome</keyword>
<dbReference type="InterPro" id="IPR009012">
    <property type="entry name" value="GrpE_head"/>
</dbReference>
<keyword evidence="2" id="KW-0346">Stress response</keyword>
<comment type="subunit">
    <text evidence="2">Homodimer.</text>
</comment>
<proteinExistence type="inferred from homology"/>
<dbReference type="HAMAP" id="MF_01151">
    <property type="entry name" value="GrpE"/>
    <property type="match status" value="1"/>
</dbReference>
<evidence type="ECO:0000256" key="3">
    <source>
        <dbReference type="SAM" id="Coils"/>
    </source>
</evidence>
<dbReference type="PANTHER" id="PTHR21237">
    <property type="entry name" value="GRPE PROTEIN"/>
    <property type="match status" value="1"/>
</dbReference>
<dbReference type="RefSeq" id="WP_305107444.1">
    <property type="nucleotide sequence ID" value="NZ_JAUTWS010000052.1"/>
</dbReference>
<comment type="function">
    <text evidence="2">Participates actively in the response to hyperosmotic and heat shock by preventing the aggregation of stress-denatured proteins, in association with DnaK and GrpE. It is the nucleotide exchange factor for DnaK and may function as a thermosensor. Unfolded proteins bind initially to DnaJ; upon interaction with the DnaJ-bound protein, DnaK hydrolyzes its bound ATP, resulting in the formation of a stable complex. GrpE releases ADP from DnaK; ATP binding to DnaK triggers the release of the substrate protein, thus completing the reaction cycle. Several rounds of ATP-dependent interactions between DnaJ, DnaK and GrpE are required for fully efficient folding.</text>
</comment>
<comment type="subcellular location">
    <subcellularLocation>
        <location evidence="2">Cytoplasm</location>
    </subcellularLocation>
</comment>
<feature type="coiled-coil region" evidence="3">
    <location>
        <begin position="68"/>
        <end position="95"/>
    </location>
</feature>
<reference evidence="4 5" key="1">
    <citation type="submission" date="2023-08" db="EMBL/GenBank/DDBJ databases">
        <title>The draft genome sequence of Paracraurococcus sp. LOR1-02.</title>
        <authorList>
            <person name="Kingkaew E."/>
            <person name="Tanasupawat S."/>
        </authorList>
    </citation>
    <scope>NUCLEOTIDE SEQUENCE [LARGE SCALE GENOMIC DNA]</scope>
    <source>
        <strain evidence="4 5">LOR1-02</strain>
    </source>
</reference>
<dbReference type="PANTHER" id="PTHR21237:SF23">
    <property type="entry name" value="GRPE PROTEIN HOMOLOG, MITOCHONDRIAL"/>
    <property type="match status" value="1"/>
</dbReference>